<proteinExistence type="predicted"/>
<dbReference type="PANTHER" id="PTHR10026">
    <property type="entry name" value="CYCLIN"/>
    <property type="match status" value="1"/>
</dbReference>
<dbReference type="Pfam" id="PF16899">
    <property type="entry name" value="Cyclin_C_2"/>
    <property type="match status" value="1"/>
</dbReference>
<evidence type="ECO:0000313" key="4">
    <source>
        <dbReference type="EMBL" id="KAK5694187.1"/>
    </source>
</evidence>
<feature type="domain" description="Cyclin C-terminal" evidence="3">
    <location>
        <begin position="162"/>
        <end position="302"/>
    </location>
</feature>
<dbReference type="EMBL" id="JAVRQU010000016">
    <property type="protein sequence ID" value="KAK5694187.1"/>
    <property type="molecule type" value="Genomic_DNA"/>
</dbReference>
<dbReference type="CDD" id="cd20525">
    <property type="entry name" value="CYCLIN_CCNH_rpt2"/>
    <property type="match status" value="1"/>
</dbReference>
<evidence type="ECO:0000256" key="1">
    <source>
        <dbReference type="ARBA" id="ARBA00023127"/>
    </source>
</evidence>
<dbReference type="Gene3D" id="1.10.472.10">
    <property type="entry name" value="Cyclin-like"/>
    <property type="match status" value="2"/>
</dbReference>
<dbReference type="CDD" id="cd20524">
    <property type="entry name" value="CYCLIN_CCNH_rpt1"/>
    <property type="match status" value="1"/>
</dbReference>
<reference evidence="4" key="1">
    <citation type="submission" date="2023-08" db="EMBL/GenBank/DDBJ databases">
        <title>Black Yeasts Isolated from many extreme environments.</title>
        <authorList>
            <person name="Coleine C."/>
            <person name="Stajich J.E."/>
            <person name="Selbmann L."/>
        </authorList>
    </citation>
    <scope>NUCLEOTIDE SEQUENCE</scope>
    <source>
        <strain evidence="4">CCFEE 5810</strain>
    </source>
</reference>
<organism evidence="4 5">
    <name type="scientific">Elasticomyces elasticus</name>
    <dbReference type="NCBI Taxonomy" id="574655"/>
    <lineage>
        <taxon>Eukaryota</taxon>
        <taxon>Fungi</taxon>
        <taxon>Dikarya</taxon>
        <taxon>Ascomycota</taxon>
        <taxon>Pezizomycotina</taxon>
        <taxon>Dothideomycetes</taxon>
        <taxon>Dothideomycetidae</taxon>
        <taxon>Mycosphaerellales</taxon>
        <taxon>Teratosphaeriaceae</taxon>
        <taxon>Elasticomyces</taxon>
    </lineage>
</organism>
<gene>
    <name evidence="4" type="ORF">LTR97_009808</name>
</gene>
<dbReference type="Proteomes" id="UP001310594">
    <property type="component" value="Unassembled WGS sequence"/>
</dbReference>
<accession>A0AAN8A161</accession>
<evidence type="ECO:0000256" key="2">
    <source>
        <dbReference type="SAM" id="MobiDB-lite"/>
    </source>
</evidence>
<dbReference type="SUPFAM" id="SSF47954">
    <property type="entry name" value="Cyclin-like"/>
    <property type="match status" value="2"/>
</dbReference>
<dbReference type="InterPro" id="IPR031658">
    <property type="entry name" value="Cyclin_C_2"/>
</dbReference>
<sequence>MTQPQTLNEDDLYRTSSQYRLWSFSPESLAALRRKTHDLAIARAQQYAPDKTALDCLTLEECLRLVQRYLDQIRTTNDHFKWPVTVKATAVQYLARFYLSNSPITYPPKEIYKTVLFLAGKTEGTHMKLSEYGRRISTPVEEIMAPEYKIMQALRFTLDIRQPYRGLKGVLMELLNLAEGKVGEVEGVVTDGAEALQEEMMGLEAPANEAPTKWRMPASDNVETKHITDRVNAAYSAARTILDGPALLTDAYFLYTPSQLLLAALQIADPPLTTFYLRTKLPLHSDLRPKILATISACAELLGSYSPTQILSKDARAALEMKLEGCRDPSTRDLVGAHATAKRGGDDSEAEEKARRKKVAREKLARDGEDLFGPSLGGKG</sequence>
<name>A0AAN8A161_9PEZI</name>
<dbReference type="GO" id="GO:0006357">
    <property type="term" value="P:regulation of transcription by RNA polymerase II"/>
    <property type="evidence" value="ECO:0007669"/>
    <property type="project" value="InterPro"/>
</dbReference>
<evidence type="ECO:0000313" key="5">
    <source>
        <dbReference type="Proteomes" id="UP001310594"/>
    </source>
</evidence>
<dbReference type="InterPro" id="IPR043198">
    <property type="entry name" value="Cyclin/Ssn8"/>
</dbReference>
<protein>
    <recommendedName>
        <fullName evidence="3">Cyclin C-terminal domain-containing protein</fullName>
    </recommendedName>
</protein>
<keyword evidence="1" id="KW-0195">Cyclin</keyword>
<dbReference type="AlphaFoldDB" id="A0AAN8A161"/>
<comment type="caution">
    <text evidence="4">The sequence shown here is derived from an EMBL/GenBank/DDBJ whole genome shotgun (WGS) entry which is preliminary data.</text>
</comment>
<evidence type="ECO:0000259" key="3">
    <source>
        <dbReference type="Pfam" id="PF16899"/>
    </source>
</evidence>
<feature type="region of interest" description="Disordered" evidence="2">
    <location>
        <begin position="330"/>
        <end position="380"/>
    </location>
</feature>
<dbReference type="GO" id="GO:0016538">
    <property type="term" value="F:cyclin-dependent protein serine/threonine kinase regulator activity"/>
    <property type="evidence" value="ECO:0007669"/>
    <property type="project" value="InterPro"/>
</dbReference>
<dbReference type="InterPro" id="IPR036915">
    <property type="entry name" value="Cyclin-like_sf"/>
</dbReference>
<feature type="compositionally biased region" description="Basic and acidic residues" evidence="2">
    <location>
        <begin position="343"/>
        <end position="354"/>
    </location>
</feature>